<proteinExistence type="predicted"/>
<dbReference type="SUPFAM" id="SSF54427">
    <property type="entry name" value="NTF2-like"/>
    <property type="match status" value="1"/>
</dbReference>
<keyword evidence="2" id="KW-1185">Reference proteome</keyword>
<dbReference type="Gene3D" id="3.10.450.50">
    <property type="match status" value="1"/>
</dbReference>
<gene>
    <name evidence="1" type="ORF">HZU75_09250</name>
</gene>
<organism evidence="1 2">
    <name type="scientific">Chitinibacter fontanus</name>
    <dbReference type="NCBI Taxonomy" id="1737446"/>
    <lineage>
        <taxon>Bacteria</taxon>
        <taxon>Pseudomonadati</taxon>
        <taxon>Pseudomonadota</taxon>
        <taxon>Betaproteobacteria</taxon>
        <taxon>Neisseriales</taxon>
        <taxon>Chitinibacteraceae</taxon>
        <taxon>Chitinibacter</taxon>
    </lineage>
</organism>
<dbReference type="KEGG" id="cfon:HZU75_09250"/>
<accession>A0A7D5Z3Q2</accession>
<dbReference type="Proteomes" id="UP000510822">
    <property type="component" value="Chromosome"/>
</dbReference>
<dbReference type="RefSeq" id="WP_180305811.1">
    <property type="nucleotide sequence ID" value="NZ_CP058952.1"/>
</dbReference>
<name>A0A7D5Z3Q2_9NEIS</name>
<dbReference type="EMBL" id="CP058952">
    <property type="protein sequence ID" value="QLI81701.1"/>
    <property type="molecule type" value="Genomic_DNA"/>
</dbReference>
<evidence type="ECO:0000313" key="1">
    <source>
        <dbReference type="EMBL" id="QLI81701.1"/>
    </source>
</evidence>
<evidence type="ECO:0008006" key="3">
    <source>
        <dbReference type="Google" id="ProtNLM"/>
    </source>
</evidence>
<dbReference type="AlphaFoldDB" id="A0A7D5Z3Q2"/>
<protein>
    <recommendedName>
        <fullName evidence="3">Nuclear transport factor 2 family protein</fullName>
    </recommendedName>
</protein>
<evidence type="ECO:0000313" key="2">
    <source>
        <dbReference type="Proteomes" id="UP000510822"/>
    </source>
</evidence>
<sequence>MNRQAALTEFFEQFGLAYSSLNVDSVTSTFIMPFTTNVNGDITHWTEFEPLRQTTEMLFSWYYQQGFRNAHYEIVDQVFVGSDHATVELRWHVAREDQHYWIHYTGYQLRWVDAGWKICGIMQISTPEKSDLPFNSENSEAWSPLALAEAALGHEIHRPNNHPTNNE</sequence>
<reference evidence="1 2" key="1">
    <citation type="journal article" date="2016" name="Int. J. Syst. Evol. Microbiol.">
        <title>Chitinibacter fontanus sp. nov., isolated from a spring.</title>
        <authorList>
            <person name="Sheu S.Y."/>
            <person name="Li Y.S."/>
            <person name="Young C.C."/>
            <person name="Chen W.M."/>
        </authorList>
    </citation>
    <scope>NUCLEOTIDE SEQUENCE [LARGE SCALE GENOMIC DNA]</scope>
    <source>
        <strain evidence="1 2">STM-7</strain>
    </source>
</reference>
<dbReference type="InterPro" id="IPR032710">
    <property type="entry name" value="NTF2-like_dom_sf"/>
</dbReference>